<dbReference type="SUPFAM" id="SSF101967">
    <property type="entry name" value="Adhesin YadA, collagen-binding domain"/>
    <property type="match status" value="1"/>
</dbReference>
<keyword evidence="5" id="KW-1185">Reference proteome</keyword>
<dbReference type="STRING" id="471854.Dfer_3346"/>
<dbReference type="OrthoDB" id="644207at2"/>
<dbReference type="PROSITE" id="PS51688">
    <property type="entry name" value="ICA"/>
    <property type="match status" value="1"/>
</dbReference>
<dbReference type="AlphaFoldDB" id="C6VS36"/>
<feature type="region of interest" description="Disordered" evidence="1">
    <location>
        <begin position="630"/>
        <end position="650"/>
    </location>
</feature>
<reference evidence="4 5" key="1">
    <citation type="journal article" date="2009" name="Stand. Genomic Sci.">
        <title>Complete genome sequence of Dyadobacter fermentans type strain (NS114).</title>
        <authorList>
            <person name="Lang E."/>
            <person name="Lapidus A."/>
            <person name="Chertkov O."/>
            <person name="Brettin T."/>
            <person name="Detter J.C."/>
            <person name="Han C."/>
            <person name="Copeland A."/>
            <person name="Glavina Del Rio T."/>
            <person name="Nolan M."/>
            <person name="Chen F."/>
            <person name="Lucas S."/>
            <person name="Tice H."/>
            <person name="Cheng J.F."/>
            <person name="Land M."/>
            <person name="Hauser L."/>
            <person name="Chang Y.J."/>
            <person name="Jeffries C.D."/>
            <person name="Kopitz M."/>
            <person name="Bruce D."/>
            <person name="Goodwin L."/>
            <person name="Pitluck S."/>
            <person name="Ovchinnikova G."/>
            <person name="Pati A."/>
            <person name="Ivanova N."/>
            <person name="Mavrommatis K."/>
            <person name="Chen A."/>
            <person name="Palaniappan K."/>
            <person name="Chain P."/>
            <person name="Bristow J."/>
            <person name="Eisen J.A."/>
            <person name="Markowitz V."/>
            <person name="Hugenholtz P."/>
            <person name="Goker M."/>
            <person name="Rohde M."/>
            <person name="Kyrpides N.C."/>
            <person name="Klenk H.P."/>
        </authorList>
    </citation>
    <scope>NUCLEOTIDE SEQUENCE [LARGE SCALE GENOMIC DNA]</scope>
    <source>
        <strain evidence="5">ATCC 700827 / DSM 18053 / CIP 107007 / KCTC 52180 / NS114</strain>
    </source>
</reference>
<dbReference type="Proteomes" id="UP000002011">
    <property type="component" value="Chromosome"/>
</dbReference>
<dbReference type="KEGG" id="dfe:Dfer_3346"/>
<gene>
    <name evidence="4" type="ordered locus">Dfer_3346</name>
</gene>
<sequence length="650" mass="69286">MRNFLASICLLLYHLPCTAQSPQKFSFQGIARSIDGKTVSNAVVGIRISIRSASPAGEIVYQETQAPLTGYDGIFNIKIGEGNGIVGNVGAILWKKHAHYLQLEMDVSGGASYIDLGTTQLLSVPYALHSEQAAKWSDGYPVVQKNDVLVPGDPDIAKHRLPTVGAGSRLIWYPKKAAFRAGIVGNGAWEDAQIGDFSAAFGTNTLASGANSAAFGTASLSTTANSFATGNETSASGWASATFGSHTAAKANGSFTAGFFNDNTDNPHPALLDPADRIFQIGNGDNNARKNAVTVLRNGNIGFGSVATSPTHILDVGGRLRIRHKDATAGLFFDNSSAVPTGFVGMITDDNVGFYLGKWRWQVHSNGAVATGGGNAIGDESVALGPGTTAKAYGAVTIGAFNNVQDNSVGNYAGAKTSDRIFQIGNGMGNQALSNALTVQRNGNVGIGNNALFPTHILEVGGRARIHHNGSTAGIHFDNSQHQVDGFVGMKTDDQVGLYLGNSWMFWVDNGGTGYINNAIVQTSDRRLKRDFVPLSSSLGKLTSLNGYHYFWKDKERDPSLQTGLIAQEVEKLFPELVKTDSKGFKSLNYTGLIPHLIEAVKSLKSHNEALAISNANLQKRLRRIEDVLQATPRRSKDSQHRAETGDEIF</sequence>
<dbReference type="Pfam" id="PF13884">
    <property type="entry name" value="Peptidase_S74"/>
    <property type="match status" value="1"/>
</dbReference>
<proteinExistence type="predicted"/>
<dbReference type="RefSeq" id="WP_015812801.1">
    <property type="nucleotide sequence ID" value="NC_013037.1"/>
</dbReference>
<dbReference type="eggNOG" id="COG5295">
    <property type="taxonomic scope" value="Bacteria"/>
</dbReference>
<evidence type="ECO:0000313" key="4">
    <source>
        <dbReference type="EMBL" id="ACT94557.1"/>
    </source>
</evidence>
<dbReference type="eggNOG" id="COG3209">
    <property type="taxonomic scope" value="Bacteria"/>
</dbReference>
<dbReference type="InterPro" id="IPR030392">
    <property type="entry name" value="S74_ICA"/>
</dbReference>
<dbReference type="InterPro" id="IPR036388">
    <property type="entry name" value="WH-like_DNA-bd_sf"/>
</dbReference>
<evidence type="ECO:0000259" key="3">
    <source>
        <dbReference type="PROSITE" id="PS51688"/>
    </source>
</evidence>
<accession>C6VS36</accession>
<feature type="chain" id="PRO_5002970585" description="Peptidase S74 domain-containing protein" evidence="2">
    <location>
        <begin position="20"/>
        <end position="650"/>
    </location>
</feature>
<feature type="compositionally biased region" description="Basic and acidic residues" evidence="1">
    <location>
        <begin position="635"/>
        <end position="650"/>
    </location>
</feature>
<dbReference type="HOGENOM" id="CLU_421363_0_0_10"/>
<feature type="domain" description="Peptidase S74" evidence="3">
    <location>
        <begin position="524"/>
        <end position="622"/>
    </location>
</feature>
<dbReference type="InterPro" id="IPR011049">
    <property type="entry name" value="Serralysin-like_metalloprot_C"/>
</dbReference>
<evidence type="ECO:0000256" key="1">
    <source>
        <dbReference type="SAM" id="MobiDB-lite"/>
    </source>
</evidence>
<name>C6VS36_DYAFD</name>
<organism evidence="4 5">
    <name type="scientific">Dyadobacter fermentans (strain ATCC 700827 / DSM 18053 / CIP 107007 / KCTC 52180 / NS114)</name>
    <dbReference type="NCBI Taxonomy" id="471854"/>
    <lineage>
        <taxon>Bacteria</taxon>
        <taxon>Pseudomonadati</taxon>
        <taxon>Bacteroidota</taxon>
        <taxon>Cytophagia</taxon>
        <taxon>Cytophagales</taxon>
        <taxon>Spirosomataceae</taxon>
        <taxon>Dyadobacter</taxon>
    </lineage>
</organism>
<dbReference type="EMBL" id="CP001619">
    <property type="protein sequence ID" value="ACT94557.1"/>
    <property type="molecule type" value="Genomic_DNA"/>
</dbReference>
<evidence type="ECO:0000256" key="2">
    <source>
        <dbReference type="SAM" id="SignalP"/>
    </source>
</evidence>
<dbReference type="Gene3D" id="2.150.10.10">
    <property type="entry name" value="Serralysin-like metalloprotease, C-terminal"/>
    <property type="match status" value="1"/>
</dbReference>
<evidence type="ECO:0000313" key="5">
    <source>
        <dbReference type="Proteomes" id="UP000002011"/>
    </source>
</evidence>
<keyword evidence="2" id="KW-0732">Signal</keyword>
<protein>
    <recommendedName>
        <fullName evidence="3">Peptidase S74 domain-containing protein</fullName>
    </recommendedName>
</protein>
<feature type="signal peptide" evidence="2">
    <location>
        <begin position="1"/>
        <end position="19"/>
    </location>
</feature>
<dbReference type="Gene3D" id="1.10.10.10">
    <property type="entry name" value="Winged helix-like DNA-binding domain superfamily/Winged helix DNA-binding domain"/>
    <property type="match status" value="1"/>
</dbReference>